<gene>
    <name evidence="1" type="ORF">DESME_08400</name>
</gene>
<keyword evidence="2" id="KW-1185">Reference proteome</keyword>
<accession>W0E897</accession>
<sequence length="275" mass="32777">MMRLEVNKGIGEACYDVPDWGTLELPKPAFNRLRKRSLPWFKEKISWAGEYFTDQRCENMDIVATYRPYHFNGADFGLYLYIRYFMAFLLNILETTKLSIGEAHAFSLECVQSHGAFHYLVEQFAERYDLHQTEFSLERKHNIYQNYKREVYCQCWGTGECFEETLANAYVIQNHPEWDDLRITYLRQLYARQRGGYVQAAQLEVQDRSALYSHLENQIIRSDEITGYLFLEQWIKHKTPFNVEQLPIYLVNDGLEDSEFEKILELFFPTFLELK</sequence>
<dbReference type="HOGENOM" id="CLU_1022059_0_0_9"/>
<organism evidence="1 2">
    <name type="scientific">Desulfitobacterium metallireducens DSM 15288</name>
    <dbReference type="NCBI Taxonomy" id="871968"/>
    <lineage>
        <taxon>Bacteria</taxon>
        <taxon>Bacillati</taxon>
        <taxon>Bacillota</taxon>
        <taxon>Clostridia</taxon>
        <taxon>Eubacteriales</taxon>
        <taxon>Desulfitobacteriaceae</taxon>
        <taxon>Desulfitobacterium</taxon>
    </lineage>
</organism>
<proteinExistence type="predicted"/>
<dbReference type="STRING" id="871968.DESME_08400"/>
<dbReference type="RefSeq" id="WP_025248725.1">
    <property type="nucleotide sequence ID" value="NZ_CP007032.1"/>
</dbReference>
<name>W0E897_9FIRM</name>
<protein>
    <submittedName>
        <fullName evidence="1">Uncharacterized protein</fullName>
    </submittedName>
</protein>
<dbReference type="Proteomes" id="UP000010847">
    <property type="component" value="Chromosome"/>
</dbReference>
<evidence type="ECO:0000313" key="2">
    <source>
        <dbReference type="Proteomes" id="UP000010847"/>
    </source>
</evidence>
<evidence type="ECO:0000313" key="1">
    <source>
        <dbReference type="EMBL" id="AHF07090.1"/>
    </source>
</evidence>
<dbReference type="EMBL" id="CP007032">
    <property type="protein sequence ID" value="AHF07090.1"/>
    <property type="molecule type" value="Genomic_DNA"/>
</dbReference>
<dbReference type="AlphaFoldDB" id="W0E897"/>
<reference evidence="1 2" key="1">
    <citation type="submission" date="2013-12" db="EMBL/GenBank/DDBJ databases">
        <authorList>
            <consortium name="DOE Joint Genome Institute"/>
            <person name="Smidt H."/>
            <person name="Huntemann M."/>
            <person name="Han J."/>
            <person name="Chen A."/>
            <person name="Kyrpides N."/>
            <person name="Mavromatis K."/>
            <person name="Markowitz V."/>
            <person name="Palaniappan K."/>
            <person name="Ivanova N."/>
            <person name="Schaumberg A."/>
            <person name="Pati A."/>
            <person name="Liolios K."/>
            <person name="Nordberg H.P."/>
            <person name="Cantor M.N."/>
            <person name="Hua S.X."/>
            <person name="Woyke T."/>
        </authorList>
    </citation>
    <scope>NUCLEOTIDE SEQUENCE [LARGE SCALE GENOMIC DNA]</scope>
    <source>
        <strain evidence="2">DSM 15288</strain>
    </source>
</reference>
<dbReference type="KEGG" id="dmt:DESME_08400"/>